<dbReference type="Pfam" id="PF00023">
    <property type="entry name" value="Ank"/>
    <property type="match status" value="1"/>
</dbReference>
<dbReference type="Pfam" id="PF12796">
    <property type="entry name" value="Ank_2"/>
    <property type="match status" value="1"/>
</dbReference>
<dbReference type="Gene3D" id="1.25.40.20">
    <property type="entry name" value="Ankyrin repeat-containing domain"/>
    <property type="match status" value="3"/>
</dbReference>
<evidence type="ECO:0000313" key="5">
    <source>
        <dbReference type="Proteomes" id="UP000251314"/>
    </source>
</evidence>
<dbReference type="STRING" id="29920.A0A329SLV0"/>
<feature type="repeat" description="ANK" evidence="3">
    <location>
        <begin position="96"/>
        <end position="128"/>
    </location>
</feature>
<dbReference type="Proteomes" id="UP000251314">
    <property type="component" value="Unassembled WGS sequence"/>
</dbReference>
<dbReference type="VEuPathDB" id="FungiDB:PC110_g7174"/>
<evidence type="ECO:0000256" key="2">
    <source>
        <dbReference type="ARBA" id="ARBA00023043"/>
    </source>
</evidence>
<keyword evidence="5" id="KW-1185">Reference proteome</keyword>
<feature type="repeat" description="ANK" evidence="3">
    <location>
        <begin position="195"/>
        <end position="227"/>
    </location>
</feature>
<reference evidence="4 5" key="1">
    <citation type="submission" date="2018-01" db="EMBL/GenBank/DDBJ databases">
        <title>Draft genome of the strawberry crown rot pathogen Phytophthora cactorum.</title>
        <authorList>
            <person name="Armitage A.D."/>
            <person name="Lysoe E."/>
            <person name="Nellist C.F."/>
            <person name="Harrison R.J."/>
            <person name="Brurberg M.B."/>
        </authorList>
    </citation>
    <scope>NUCLEOTIDE SEQUENCE [LARGE SCALE GENOMIC DNA]</scope>
    <source>
        <strain evidence="4 5">10300</strain>
    </source>
</reference>
<dbReference type="AlphaFoldDB" id="A0A329SLV0"/>
<sequence length="571" mass="64060">MDQLPRVEKAWLEAARNGDVDQMKKLRKLHPQWLNLNRVTQLFYLFFRPRMSVESNESLLFKQNVDEDTVTNGSDASQSSLPAGFCTWDGFHLSTIGASALHTATWHRDDKIVRYLLEEGQDPDTPDKSGMTAIMLTIMHHNLQVTRCIFRDRIAIQRNLVMDCREEDEKRTRCTVSLIQLFLDFNANVDKKCQRGKTALHHATTDDTYEVARLLLSSGASVDAQDEEGMSPLHHCIQPTSLLVADLLLQHGANVHLPANDGVTPLQLVIRGHDVNVLQIILNHHVWVVTGEGEEFAGSVLMTAVDEGVRPIVKFLVEEEYTTTLHQNVRGETPMHRALLTRKVAVAKLLRSLDEQARVLAVHTASGESCLHYAARYSTPEELHCLLRFYRRDEPEGEILALWNSVNSAGRTALFLAATSRSDSLDNRNAKTRLMVRVGAKLLGSSPFLETVADQRSIMALSVEVQTCLSLWLSECAETRFNEATQFCMEFLAIVYSLPHPRLQMNHEVIGVMLSSGQVVDTVSLLLLLPFDRRASLALLELIGVFARQESHSLLLALYEELVAAWTGLVA</sequence>
<comment type="caution">
    <text evidence="4">The sequence shown here is derived from an EMBL/GenBank/DDBJ whole genome shotgun (WGS) entry which is preliminary data.</text>
</comment>
<name>A0A329SLV0_9STRA</name>
<proteinExistence type="predicted"/>
<dbReference type="PROSITE" id="PS50297">
    <property type="entry name" value="ANK_REP_REGION"/>
    <property type="match status" value="3"/>
</dbReference>
<protein>
    <submittedName>
        <fullName evidence="4">Uncharacterized protein</fullName>
    </submittedName>
</protein>
<gene>
    <name evidence="4" type="ORF">PC110_g7174</name>
</gene>
<dbReference type="OrthoDB" id="120346at2759"/>
<dbReference type="PANTHER" id="PTHR24166:SF48">
    <property type="entry name" value="PROTEIN VAPYRIN"/>
    <property type="match status" value="1"/>
</dbReference>
<evidence type="ECO:0000256" key="1">
    <source>
        <dbReference type="ARBA" id="ARBA00022737"/>
    </source>
</evidence>
<feature type="repeat" description="ANK" evidence="3">
    <location>
        <begin position="228"/>
        <end position="260"/>
    </location>
</feature>
<dbReference type="InterPro" id="IPR036770">
    <property type="entry name" value="Ankyrin_rpt-contain_sf"/>
</dbReference>
<dbReference type="PROSITE" id="PS50088">
    <property type="entry name" value="ANK_REPEAT"/>
    <property type="match status" value="3"/>
</dbReference>
<dbReference type="SUPFAM" id="SSF48403">
    <property type="entry name" value="Ankyrin repeat"/>
    <property type="match status" value="1"/>
</dbReference>
<evidence type="ECO:0000313" key="4">
    <source>
        <dbReference type="EMBL" id="RAW36552.1"/>
    </source>
</evidence>
<dbReference type="InterPro" id="IPR050889">
    <property type="entry name" value="Dendritic_Spine_Reg/Scaffold"/>
</dbReference>
<dbReference type="EMBL" id="MJFZ01000136">
    <property type="protein sequence ID" value="RAW36552.1"/>
    <property type="molecule type" value="Genomic_DNA"/>
</dbReference>
<organism evidence="4 5">
    <name type="scientific">Phytophthora cactorum</name>
    <dbReference type="NCBI Taxonomy" id="29920"/>
    <lineage>
        <taxon>Eukaryota</taxon>
        <taxon>Sar</taxon>
        <taxon>Stramenopiles</taxon>
        <taxon>Oomycota</taxon>
        <taxon>Peronosporomycetes</taxon>
        <taxon>Peronosporales</taxon>
        <taxon>Peronosporaceae</taxon>
        <taxon>Phytophthora</taxon>
    </lineage>
</organism>
<dbReference type="InterPro" id="IPR002110">
    <property type="entry name" value="Ankyrin_rpt"/>
</dbReference>
<keyword evidence="2 3" id="KW-0040">ANK repeat</keyword>
<accession>A0A329SLV0</accession>
<evidence type="ECO:0000256" key="3">
    <source>
        <dbReference type="PROSITE-ProRule" id="PRU00023"/>
    </source>
</evidence>
<keyword evidence="1" id="KW-0677">Repeat</keyword>
<dbReference type="SMART" id="SM00248">
    <property type="entry name" value="ANK"/>
    <property type="match status" value="8"/>
</dbReference>
<dbReference type="PANTHER" id="PTHR24166">
    <property type="entry name" value="ROLLING PEBBLES, ISOFORM B"/>
    <property type="match status" value="1"/>
</dbReference>